<dbReference type="OrthoDB" id="265761at2759"/>
<keyword evidence="4" id="KW-0812">Transmembrane</keyword>
<reference evidence="5" key="2">
    <citation type="submission" date="2017-05" db="UniProtKB">
        <authorList>
            <consortium name="EnsemblMetazoa"/>
        </authorList>
    </citation>
    <scope>IDENTIFICATION</scope>
</reference>
<feature type="compositionally biased region" description="Polar residues" evidence="3">
    <location>
        <begin position="196"/>
        <end position="205"/>
    </location>
</feature>
<dbReference type="EnsemblMetazoa" id="XM_011411241.2">
    <property type="protein sequence ID" value="XP_011409543.1"/>
    <property type="gene ID" value="LOC105316396"/>
</dbReference>
<gene>
    <name evidence="5" type="primary">105316396</name>
</gene>
<evidence type="ECO:0000313" key="5">
    <source>
        <dbReference type="EnsemblMetazoa" id="Aqu2.1.41833_001"/>
    </source>
</evidence>
<proteinExistence type="inferred from homology"/>
<keyword evidence="6" id="KW-1185">Reference proteome</keyword>
<evidence type="ECO:0000256" key="1">
    <source>
        <dbReference type="ARBA" id="ARBA00038228"/>
    </source>
</evidence>
<accession>A0A1X7VQY1</accession>
<keyword evidence="4" id="KW-0472">Membrane</keyword>
<dbReference type="InterPro" id="IPR051490">
    <property type="entry name" value="THEM6_lcsJ_thioesterase"/>
</dbReference>
<keyword evidence="4" id="KW-1133">Transmembrane helix</keyword>
<dbReference type="KEGG" id="aqu:105316396"/>
<name>A0A1X7VQY1_AMPQE</name>
<evidence type="ECO:0000313" key="6">
    <source>
        <dbReference type="Proteomes" id="UP000007879"/>
    </source>
</evidence>
<dbReference type="Proteomes" id="UP000007879">
    <property type="component" value="Unassembled WGS sequence"/>
</dbReference>
<dbReference type="PANTHER" id="PTHR12475">
    <property type="match status" value="1"/>
</dbReference>
<dbReference type="InterPro" id="IPR029069">
    <property type="entry name" value="HotDog_dom_sf"/>
</dbReference>
<evidence type="ECO:0000256" key="2">
    <source>
        <dbReference type="ARBA" id="ARBA00041112"/>
    </source>
</evidence>
<feature type="transmembrane region" description="Helical" evidence="4">
    <location>
        <begin position="6"/>
        <end position="32"/>
    </location>
</feature>
<dbReference type="OMA" id="MEHRFLR"/>
<organism evidence="5">
    <name type="scientific">Amphimedon queenslandica</name>
    <name type="common">Sponge</name>
    <dbReference type="NCBI Taxonomy" id="400682"/>
    <lineage>
        <taxon>Eukaryota</taxon>
        <taxon>Metazoa</taxon>
        <taxon>Porifera</taxon>
        <taxon>Demospongiae</taxon>
        <taxon>Heteroscleromorpha</taxon>
        <taxon>Haplosclerida</taxon>
        <taxon>Niphatidae</taxon>
        <taxon>Amphimedon</taxon>
    </lineage>
</organism>
<protein>
    <recommendedName>
        <fullName evidence="2">Protein THEM6</fullName>
    </recommendedName>
</protein>
<sequence length="236" mass="26654">MALLLVIAAVTAFLFAFVDVWYFIRFFAMFIAGKMNRRQHQKITQKDLLKDHVSSSVVLPSDIDAFLHMNNAKYLREYDIARVKMAGELGFLDAVSSKKGAFLVAAATSIRYRRSMKLFQRFSVQSRLVYWEKDSFYLEQRTVTPDGFTTSILMTKYAVRGIEMKDVLAHSLSSSTALPTPPEVSPELSSWMESLRHSSNTLRTATSDKKTPEVTPTPLIKRSGSGRELGLTSLPR</sequence>
<evidence type="ECO:0000256" key="3">
    <source>
        <dbReference type="SAM" id="MobiDB-lite"/>
    </source>
</evidence>
<dbReference type="PANTHER" id="PTHR12475:SF4">
    <property type="entry name" value="PROTEIN THEM6"/>
    <property type="match status" value="1"/>
</dbReference>
<dbReference type="Gene3D" id="3.10.129.10">
    <property type="entry name" value="Hotdog Thioesterase"/>
    <property type="match status" value="1"/>
</dbReference>
<dbReference type="InParanoid" id="A0A1X7VQY1"/>
<comment type="similarity">
    <text evidence="1">Belongs to the THEM6 family.</text>
</comment>
<feature type="region of interest" description="Disordered" evidence="3">
    <location>
        <begin position="196"/>
        <end position="236"/>
    </location>
</feature>
<evidence type="ECO:0000256" key="4">
    <source>
        <dbReference type="SAM" id="Phobius"/>
    </source>
</evidence>
<dbReference type="AlphaFoldDB" id="A0A1X7VQY1"/>
<dbReference type="eggNOG" id="KOG4366">
    <property type="taxonomic scope" value="Eukaryota"/>
</dbReference>
<reference evidence="6" key="1">
    <citation type="journal article" date="2010" name="Nature">
        <title>The Amphimedon queenslandica genome and the evolution of animal complexity.</title>
        <authorList>
            <person name="Srivastava M."/>
            <person name="Simakov O."/>
            <person name="Chapman J."/>
            <person name="Fahey B."/>
            <person name="Gauthier M.E."/>
            <person name="Mitros T."/>
            <person name="Richards G.S."/>
            <person name="Conaco C."/>
            <person name="Dacre M."/>
            <person name="Hellsten U."/>
            <person name="Larroux C."/>
            <person name="Putnam N.H."/>
            <person name="Stanke M."/>
            <person name="Adamska M."/>
            <person name="Darling A."/>
            <person name="Degnan S.M."/>
            <person name="Oakley T.H."/>
            <person name="Plachetzki D.C."/>
            <person name="Zhai Y."/>
            <person name="Adamski M."/>
            <person name="Calcino A."/>
            <person name="Cummins S.F."/>
            <person name="Goodstein D.M."/>
            <person name="Harris C."/>
            <person name="Jackson D.J."/>
            <person name="Leys S.P."/>
            <person name="Shu S."/>
            <person name="Woodcroft B.J."/>
            <person name="Vervoort M."/>
            <person name="Kosik K.S."/>
            <person name="Manning G."/>
            <person name="Degnan B.M."/>
            <person name="Rokhsar D.S."/>
        </authorList>
    </citation>
    <scope>NUCLEOTIDE SEQUENCE [LARGE SCALE GENOMIC DNA]</scope>
</reference>
<dbReference type="CDD" id="cd00586">
    <property type="entry name" value="4HBT"/>
    <property type="match status" value="1"/>
</dbReference>
<dbReference type="EnsemblMetazoa" id="Aqu2.1.41833_001">
    <property type="protein sequence ID" value="Aqu2.1.41833_001"/>
    <property type="gene ID" value="Aqu2.1.41833"/>
</dbReference>
<dbReference type="Pfam" id="PF13279">
    <property type="entry name" value="4HBT_2"/>
    <property type="match status" value="1"/>
</dbReference>
<dbReference type="SUPFAM" id="SSF54637">
    <property type="entry name" value="Thioesterase/thiol ester dehydrase-isomerase"/>
    <property type="match status" value="1"/>
</dbReference>